<evidence type="ECO:0000313" key="3">
    <source>
        <dbReference type="EMBL" id="SAQ14895.1"/>
    </source>
</evidence>
<dbReference type="EMBL" id="JAXUDK010000039">
    <property type="protein sequence ID" value="MDZ7469549.1"/>
    <property type="molecule type" value="Genomic_DNA"/>
</dbReference>
<protein>
    <submittedName>
        <fullName evidence="3">Uncharacterized protein</fullName>
    </submittedName>
</protein>
<reference evidence="2 5" key="2">
    <citation type="submission" date="2023-12" db="EMBL/GenBank/DDBJ databases">
        <title>N/s.</title>
        <authorList>
            <person name="Dale J."/>
        </authorList>
    </citation>
    <scope>NUCLEOTIDE SEQUENCE [LARGE SCALE GENOMIC DNA]</scope>
    <source>
        <strain evidence="2 5">2023EL-01226</strain>
    </source>
</reference>
<dbReference type="Proteomes" id="UP001293169">
    <property type="component" value="Unassembled WGS sequence"/>
</dbReference>
<dbReference type="RefSeq" id="WP_032700826.1">
    <property type="nucleotide sequence ID" value="NZ_ABZSJN020000522.1"/>
</dbReference>
<dbReference type="GeneID" id="69758071"/>
<evidence type="ECO:0000313" key="5">
    <source>
        <dbReference type="Proteomes" id="UP001293169"/>
    </source>
</evidence>
<dbReference type="EMBL" id="FLAC01000046">
    <property type="protein sequence ID" value="SAQ14895.1"/>
    <property type="molecule type" value="Genomic_DNA"/>
</dbReference>
<gene>
    <name evidence="3" type="ORF">SAMEA2273876_05573</name>
    <name evidence="2" type="ORF">U5E74_28620</name>
</gene>
<dbReference type="Proteomes" id="UP000078124">
    <property type="component" value="Unassembled WGS sequence"/>
</dbReference>
<keyword evidence="5" id="KW-1185">Reference proteome</keyword>
<sequence length="68" mass="7484">MKLKRNNPFPAETRNAVTVGEPGSGKKAFSSELIFARSDVSQLKQIPGKGTAEAIFANAKYKFIFKHN</sequence>
<feature type="region of interest" description="Disordered" evidence="1">
    <location>
        <begin position="1"/>
        <end position="23"/>
    </location>
</feature>
<evidence type="ECO:0000313" key="4">
    <source>
        <dbReference type="Proteomes" id="UP000078124"/>
    </source>
</evidence>
<reference evidence="3 4" key="1">
    <citation type="submission" date="2016-05" db="EMBL/GenBank/DDBJ databases">
        <authorList>
            <consortium name="Pathogen Informatics"/>
        </authorList>
    </citation>
    <scope>NUCLEOTIDE SEQUENCE [LARGE SCALE GENOMIC DNA]</scope>
    <source>
        <strain evidence="3 4">2880STDY5682802</strain>
    </source>
</reference>
<dbReference type="AlphaFoldDB" id="A0A8G2E8Z9"/>
<evidence type="ECO:0000313" key="2">
    <source>
        <dbReference type="EMBL" id="MDZ7469549.1"/>
    </source>
</evidence>
<accession>A0A8G2E8Z9</accession>
<proteinExistence type="predicted"/>
<organism evidence="3 4">
    <name type="scientific">Raoultella planticola</name>
    <name type="common">Klebsiella planticola</name>
    <dbReference type="NCBI Taxonomy" id="575"/>
    <lineage>
        <taxon>Bacteria</taxon>
        <taxon>Pseudomonadati</taxon>
        <taxon>Pseudomonadota</taxon>
        <taxon>Gammaproteobacteria</taxon>
        <taxon>Enterobacterales</taxon>
        <taxon>Enterobacteriaceae</taxon>
        <taxon>Klebsiella/Raoultella group</taxon>
        <taxon>Raoultella</taxon>
    </lineage>
</organism>
<name>A0A8G2E8Z9_RAOPL</name>
<comment type="caution">
    <text evidence="3">The sequence shown here is derived from an EMBL/GenBank/DDBJ whole genome shotgun (WGS) entry which is preliminary data.</text>
</comment>
<evidence type="ECO:0000256" key="1">
    <source>
        <dbReference type="SAM" id="MobiDB-lite"/>
    </source>
</evidence>